<accession>L1JTH3</accession>
<proteinExistence type="predicted"/>
<dbReference type="RefSeq" id="XP_005838599.1">
    <property type="nucleotide sequence ID" value="XM_005838542.1"/>
</dbReference>
<protein>
    <submittedName>
        <fullName evidence="2 3">Uncharacterized protein</fullName>
    </submittedName>
</protein>
<organism evidence="2">
    <name type="scientific">Guillardia theta (strain CCMP2712)</name>
    <name type="common">Cryptophyte</name>
    <dbReference type="NCBI Taxonomy" id="905079"/>
    <lineage>
        <taxon>Eukaryota</taxon>
        <taxon>Cryptophyceae</taxon>
        <taxon>Pyrenomonadales</taxon>
        <taxon>Geminigeraceae</taxon>
        <taxon>Guillardia</taxon>
    </lineage>
</organism>
<sequence>MESENKAHWKAALSFEEAREIYSKRPHGNSDSDTVLSSTMLSNQYRISPKAVRDIWNKRTWIKATQSMWTREEIELYVEKANNKQAKKPGRPVGSKDRRPRKKRNILHHDDDQPLPYTAQGEQNVTDFAFQVVPEPEDVVSLPAMAEDETLSSFSLGGLLDDEAGKKSSNQSGSCTICEALQMFGEVDPNQPPPPPNHGHIIEFFDHNQLYGVQLEQGEDPAISELRNFDINVGFPISLGADLIQMRDI</sequence>
<reference evidence="4" key="2">
    <citation type="submission" date="2012-11" db="EMBL/GenBank/DDBJ databases">
        <authorList>
            <person name="Kuo A."/>
            <person name="Curtis B.A."/>
            <person name="Tanifuji G."/>
            <person name="Burki F."/>
            <person name="Gruber A."/>
            <person name="Irimia M."/>
            <person name="Maruyama S."/>
            <person name="Arias M.C."/>
            <person name="Ball S.G."/>
            <person name="Gile G.H."/>
            <person name="Hirakawa Y."/>
            <person name="Hopkins J.F."/>
            <person name="Rensing S.A."/>
            <person name="Schmutz J."/>
            <person name="Symeonidi A."/>
            <person name="Elias M."/>
            <person name="Eveleigh R.J."/>
            <person name="Herman E.K."/>
            <person name="Klute M.J."/>
            <person name="Nakayama T."/>
            <person name="Obornik M."/>
            <person name="Reyes-Prieto A."/>
            <person name="Armbrust E.V."/>
            <person name="Aves S.J."/>
            <person name="Beiko R.G."/>
            <person name="Coutinho P."/>
            <person name="Dacks J.B."/>
            <person name="Durnford D.G."/>
            <person name="Fast N.M."/>
            <person name="Green B.R."/>
            <person name="Grisdale C."/>
            <person name="Hempe F."/>
            <person name="Henrissat B."/>
            <person name="Hoppner M.P."/>
            <person name="Ishida K.-I."/>
            <person name="Kim E."/>
            <person name="Koreny L."/>
            <person name="Kroth P.G."/>
            <person name="Liu Y."/>
            <person name="Malik S.-B."/>
            <person name="Maier U.G."/>
            <person name="McRose D."/>
            <person name="Mock T."/>
            <person name="Neilson J.A."/>
            <person name="Onodera N.T."/>
            <person name="Poole A.M."/>
            <person name="Pritham E.J."/>
            <person name="Richards T.A."/>
            <person name="Rocap G."/>
            <person name="Roy S.W."/>
            <person name="Sarai C."/>
            <person name="Schaack S."/>
            <person name="Shirato S."/>
            <person name="Slamovits C.H."/>
            <person name="Spencer D.F."/>
            <person name="Suzuki S."/>
            <person name="Worden A.Z."/>
            <person name="Zauner S."/>
            <person name="Barry K."/>
            <person name="Bell C."/>
            <person name="Bharti A.K."/>
            <person name="Crow J.A."/>
            <person name="Grimwood J."/>
            <person name="Kramer R."/>
            <person name="Lindquist E."/>
            <person name="Lucas S."/>
            <person name="Salamov A."/>
            <person name="McFadden G.I."/>
            <person name="Lane C.E."/>
            <person name="Keeling P.J."/>
            <person name="Gray M.W."/>
            <person name="Grigoriev I.V."/>
            <person name="Archibald J.M."/>
        </authorList>
    </citation>
    <scope>NUCLEOTIDE SEQUENCE</scope>
    <source>
        <strain evidence="4">CCMP2712</strain>
    </source>
</reference>
<feature type="region of interest" description="Disordered" evidence="1">
    <location>
        <begin position="81"/>
        <end position="119"/>
    </location>
</feature>
<name>L1JTH3_GUITC</name>
<dbReference type="EnsemblProtists" id="EKX51619">
    <property type="protein sequence ID" value="EKX51619"/>
    <property type="gene ID" value="GUITHDRAFT_102880"/>
</dbReference>
<reference evidence="2 4" key="1">
    <citation type="journal article" date="2012" name="Nature">
        <title>Algal genomes reveal evolutionary mosaicism and the fate of nucleomorphs.</title>
        <authorList>
            <consortium name="DOE Joint Genome Institute"/>
            <person name="Curtis B.A."/>
            <person name="Tanifuji G."/>
            <person name="Burki F."/>
            <person name="Gruber A."/>
            <person name="Irimia M."/>
            <person name="Maruyama S."/>
            <person name="Arias M.C."/>
            <person name="Ball S.G."/>
            <person name="Gile G.H."/>
            <person name="Hirakawa Y."/>
            <person name="Hopkins J.F."/>
            <person name="Kuo A."/>
            <person name="Rensing S.A."/>
            <person name="Schmutz J."/>
            <person name="Symeonidi A."/>
            <person name="Elias M."/>
            <person name="Eveleigh R.J."/>
            <person name="Herman E.K."/>
            <person name="Klute M.J."/>
            <person name="Nakayama T."/>
            <person name="Obornik M."/>
            <person name="Reyes-Prieto A."/>
            <person name="Armbrust E.V."/>
            <person name="Aves S.J."/>
            <person name="Beiko R.G."/>
            <person name="Coutinho P."/>
            <person name="Dacks J.B."/>
            <person name="Durnford D.G."/>
            <person name="Fast N.M."/>
            <person name="Green B.R."/>
            <person name="Grisdale C.J."/>
            <person name="Hempel F."/>
            <person name="Henrissat B."/>
            <person name="Hoppner M.P."/>
            <person name="Ishida K."/>
            <person name="Kim E."/>
            <person name="Koreny L."/>
            <person name="Kroth P.G."/>
            <person name="Liu Y."/>
            <person name="Malik S.B."/>
            <person name="Maier U.G."/>
            <person name="McRose D."/>
            <person name="Mock T."/>
            <person name="Neilson J.A."/>
            <person name="Onodera N.T."/>
            <person name="Poole A.M."/>
            <person name="Pritham E.J."/>
            <person name="Richards T.A."/>
            <person name="Rocap G."/>
            <person name="Roy S.W."/>
            <person name="Sarai C."/>
            <person name="Schaack S."/>
            <person name="Shirato S."/>
            <person name="Slamovits C.H."/>
            <person name="Spencer D.F."/>
            <person name="Suzuki S."/>
            <person name="Worden A.Z."/>
            <person name="Zauner S."/>
            <person name="Barry K."/>
            <person name="Bell C."/>
            <person name="Bharti A.K."/>
            <person name="Crow J.A."/>
            <person name="Grimwood J."/>
            <person name="Kramer R."/>
            <person name="Lindquist E."/>
            <person name="Lucas S."/>
            <person name="Salamov A."/>
            <person name="McFadden G.I."/>
            <person name="Lane C.E."/>
            <person name="Keeling P.J."/>
            <person name="Gray M.W."/>
            <person name="Grigoriev I.V."/>
            <person name="Archibald J.M."/>
        </authorList>
    </citation>
    <scope>NUCLEOTIDE SEQUENCE</scope>
    <source>
        <strain evidence="2 4">CCMP2712</strain>
    </source>
</reference>
<gene>
    <name evidence="2" type="ORF">GUITHDRAFT_102880</name>
</gene>
<keyword evidence="4" id="KW-1185">Reference proteome</keyword>
<dbReference type="AlphaFoldDB" id="L1JTH3"/>
<dbReference type="Proteomes" id="UP000011087">
    <property type="component" value="Unassembled WGS sequence"/>
</dbReference>
<reference evidence="3" key="3">
    <citation type="submission" date="2016-03" db="UniProtKB">
        <authorList>
            <consortium name="EnsemblProtists"/>
        </authorList>
    </citation>
    <scope>IDENTIFICATION</scope>
</reference>
<dbReference type="KEGG" id="gtt:GUITHDRAFT_102880"/>
<dbReference type="GeneID" id="17308303"/>
<evidence type="ECO:0000313" key="2">
    <source>
        <dbReference type="EMBL" id="EKX51619.1"/>
    </source>
</evidence>
<dbReference type="HOGENOM" id="CLU_1126285_0_0_1"/>
<dbReference type="EMBL" id="JH992975">
    <property type="protein sequence ID" value="EKX51619.1"/>
    <property type="molecule type" value="Genomic_DNA"/>
</dbReference>
<evidence type="ECO:0000313" key="4">
    <source>
        <dbReference type="Proteomes" id="UP000011087"/>
    </source>
</evidence>
<evidence type="ECO:0000313" key="3">
    <source>
        <dbReference type="EnsemblProtists" id="EKX51619"/>
    </source>
</evidence>
<dbReference type="PaxDb" id="55529-EKX51619"/>
<evidence type="ECO:0000256" key="1">
    <source>
        <dbReference type="SAM" id="MobiDB-lite"/>
    </source>
</evidence>